<keyword evidence="10" id="KW-0732">Signal</keyword>
<sequence>MKQKFQPFGQTLKKYLLYAIFFFACLPSFGQSTGSISGKVISADDQQPLPGATVMIKGTNRVTITDADGKFTLQAATGETLVFSFIGFKDSEMAVQSGLSQYDVELSLSTEDLSEVVVVGYGSQRKADITSAVSVINMEAIGNVPTTNVSRLLQGQAAGVQVRQQSGRPGEEMQITIRGLGSLGAGSAPLFVVDGFPIGNSLGQNINPADIESISVLKDAASTAIYGARGSNGVVLITTKSAKEGKVGFEFFANSGFTNVPDNRRTKMMNGVEFATFKKESFEDKIRYFEKREPSLEEVPAEFRYPEETKYNTDWFDEIMNQNARFQNYNATLTAGKGDIRSLVSAGYVKQEGAVIKTDFERFNLRANVDGKVNDFIMMGLNLSASHARENYAPTSGRDAIIGRALWADPRYPVYKEDGTFNSYIGGTNGIFGTANVVQELHETTRKLTTNNILASGFIEFSFLKDFKFRSAVNTTILGTDQQEFRPSTIAGAGFNQPPPREATLLQRTQETLNVGADQLLTYTKVINKHRIDALLGFSAQTETTRFLQGNGNGFASNETRYLSAATRTTSTSGEFGWSLLAYMARANYSYDDRYLFSASFRREGSSRFGTNNKYGNFPAFSAGWRISEEGFFPKTSWITDMKLRGSWGITGNNAIGNYSSLSLMRASNYVLGGTIVNGLTLSNFSNSDLGWEQSQQTDIGLDFAMFDNKLILTAEYYNRLTNDMLLSVELPAASGFTTSLGNVGKVKNTGVELSLDFRTRISKVNLRTNLNLTFNRNEVLELRGDADAIWSGSFYGTYNVSKVGRPMAMLYGYQKVGMFQTDEEVKNWPKQDGAIPGVYKHADTNGDGVISYDTKDMVEIGNPHPAMILGWTIGGDVGGFDFNILFNGAFNYDMMRNIEATTLNMDGVFNILQAAATDRFRSAEMPGDGIIPTSNTWKWEREASSRYIYDASHFWMRNVTLGYSIPQNTFKFPTRVFFSGENLFLFTDYPGTNPDVNARGGVNIGSDDEAYPIPRTFTFGATINF</sequence>
<comment type="similarity">
    <text evidence="8 9">Belongs to the TonB-dependent receptor family.</text>
</comment>
<comment type="subcellular location">
    <subcellularLocation>
        <location evidence="1 8">Cell outer membrane</location>
        <topology evidence="1 8">Multi-pass membrane protein</topology>
    </subcellularLocation>
</comment>
<gene>
    <name evidence="13" type="ORF">D0X99_04945</name>
</gene>
<dbReference type="InterPro" id="IPR036942">
    <property type="entry name" value="Beta-barrel_TonB_sf"/>
</dbReference>
<evidence type="ECO:0000259" key="11">
    <source>
        <dbReference type="Pfam" id="PF00593"/>
    </source>
</evidence>
<evidence type="ECO:0000256" key="2">
    <source>
        <dbReference type="ARBA" id="ARBA00022448"/>
    </source>
</evidence>
<feature type="chain" id="PRO_5019408250" evidence="10">
    <location>
        <begin position="31"/>
        <end position="1026"/>
    </location>
</feature>
<evidence type="ECO:0000256" key="6">
    <source>
        <dbReference type="ARBA" id="ARBA00023136"/>
    </source>
</evidence>
<dbReference type="Gene3D" id="2.170.130.10">
    <property type="entry name" value="TonB-dependent receptor, plug domain"/>
    <property type="match status" value="1"/>
</dbReference>
<keyword evidence="2 8" id="KW-0813">Transport</keyword>
<comment type="caution">
    <text evidence="13">The sequence shown here is derived from an EMBL/GenBank/DDBJ whole genome shotgun (WGS) entry which is preliminary data.</text>
</comment>
<evidence type="ECO:0000256" key="3">
    <source>
        <dbReference type="ARBA" id="ARBA00022452"/>
    </source>
</evidence>
<evidence type="ECO:0000256" key="9">
    <source>
        <dbReference type="RuleBase" id="RU003357"/>
    </source>
</evidence>
<evidence type="ECO:0000256" key="10">
    <source>
        <dbReference type="SAM" id="SignalP"/>
    </source>
</evidence>
<reference evidence="13 14" key="1">
    <citation type="submission" date="2018-09" db="EMBL/GenBank/DDBJ databases">
        <authorList>
            <person name="Wang X."/>
            <person name="Du Z."/>
        </authorList>
    </citation>
    <scope>NUCLEOTIDE SEQUENCE [LARGE SCALE GENOMIC DNA]</scope>
    <source>
        <strain evidence="13 14">N3</strain>
    </source>
</reference>
<dbReference type="SUPFAM" id="SSF56935">
    <property type="entry name" value="Porins"/>
    <property type="match status" value="1"/>
</dbReference>
<evidence type="ECO:0000256" key="5">
    <source>
        <dbReference type="ARBA" id="ARBA00023077"/>
    </source>
</evidence>
<dbReference type="EMBL" id="QXML01000002">
    <property type="protein sequence ID" value="RIW17106.1"/>
    <property type="molecule type" value="Genomic_DNA"/>
</dbReference>
<evidence type="ECO:0000313" key="14">
    <source>
        <dbReference type="Proteomes" id="UP000283522"/>
    </source>
</evidence>
<dbReference type="SUPFAM" id="SSF49464">
    <property type="entry name" value="Carboxypeptidase regulatory domain-like"/>
    <property type="match status" value="1"/>
</dbReference>
<organism evidence="13 14">
    <name type="scientific">Algoriphagus lacus</name>
    <dbReference type="NCBI Taxonomy" id="2056311"/>
    <lineage>
        <taxon>Bacteria</taxon>
        <taxon>Pseudomonadati</taxon>
        <taxon>Bacteroidota</taxon>
        <taxon>Cytophagia</taxon>
        <taxon>Cytophagales</taxon>
        <taxon>Cyclobacteriaceae</taxon>
        <taxon>Algoriphagus</taxon>
    </lineage>
</organism>
<dbReference type="InterPro" id="IPR000531">
    <property type="entry name" value="Beta-barrel_TonB"/>
</dbReference>
<dbReference type="RefSeq" id="WP_119476544.1">
    <property type="nucleotide sequence ID" value="NZ_QXML01000002.1"/>
</dbReference>
<dbReference type="OrthoDB" id="9768177at2"/>
<dbReference type="InterPro" id="IPR039426">
    <property type="entry name" value="TonB-dep_rcpt-like"/>
</dbReference>
<protein>
    <submittedName>
        <fullName evidence="13">TonB-dependent receptor</fullName>
    </submittedName>
</protein>
<dbReference type="NCBIfam" id="TIGR04057">
    <property type="entry name" value="SusC_RagA_signa"/>
    <property type="match status" value="1"/>
</dbReference>
<dbReference type="Pfam" id="PF07715">
    <property type="entry name" value="Plug"/>
    <property type="match status" value="1"/>
</dbReference>
<dbReference type="Proteomes" id="UP000283522">
    <property type="component" value="Unassembled WGS sequence"/>
</dbReference>
<accession>A0A418PUE4</accession>
<dbReference type="Gene3D" id="2.40.170.20">
    <property type="entry name" value="TonB-dependent receptor, beta-barrel domain"/>
    <property type="match status" value="1"/>
</dbReference>
<dbReference type="NCBIfam" id="TIGR04056">
    <property type="entry name" value="OMP_RagA_SusC"/>
    <property type="match status" value="1"/>
</dbReference>
<evidence type="ECO:0000313" key="13">
    <source>
        <dbReference type="EMBL" id="RIW17106.1"/>
    </source>
</evidence>
<dbReference type="Pfam" id="PF13715">
    <property type="entry name" value="CarbopepD_reg_2"/>
    <property type="match status" value="1"/>
</dbReference>
<dbReference type="AlphaFoldDB" id="A0A418PUE4"/>
<name>A0A418PUE4_9BACT</name>
<dbReference type="InterPro" id="IPR023996">
    <property type="entry name" value="TonB-dep_OMP_SusC/RagA"/>
</dbReference>
<keyword evidence="7 8" id="KW-0998">Cell outer membrane</keyword>
<keyword evidence="14" id="KW-1185">Reference proteome</keyword>
<evidence type="ECO:0000256" key="1">
    <source>
        <dbReference type="ARBA" id="ARBA00004571"/>
    </source>
</evidence>
<feature type="domain" description="TonB-dependent receptor-like beta-barrel" evidence="11">
    <location>
        <begin position="417"/>
        <end position="784"/>
    </location>
</feature>
<dbReference type="PROSITE" id="PS52016">
    <property type="entry name" value="TONB_DEPENDENT_REC_3"/>
    <property type="match status" value="1"/>
</dbReference>
<evidence type="ECO:0000259" key="12">
    <source>
        <dbReference type="Pfam" id="PF07715"/>
    </source>
</evidence>
<dbReference type="Gene3D" id="2.60.40.1120">
    <property type="entry name" value="Carboxypeptidase-like, regulatory domain"/>
    <property type="match status" value="1"/>
</dbReference>
<keyword evidence="3 8" id="KW-1134">Transmembrane beta strand</keyword>
<evidence type="ECO:0000256" key="7">
    <source>
        <dbReference type="ARBA" id="ARBA00023237"/>
    </source>
</evidence>
<keyword evidence="6 8" id="KW-0472">Membrane</keyword>
<dbReference type="FunFam" id="2.170.130.10:FF:000008">
    <property type="entry name" value="SusC/RagA family TonB-linked outer membrane protein"/>
    <property type="match status" value="1"/>
</dbReference>
<evidence type="ECO:0000256" key="8">
    <source>
        <dbReference type="PROSITE-ProRule" id="PRU01360"/>
    </source>
</evidence>
<feature type="signal peptide" evidence="10">
    <location>
        <begin position="1"/>
        <end position="30"/>
    </location>
</feature>
<dbReference type="InterPro" id="IPR023997">
    <property type="entry name" value="TonB-dep_OMP_SusC/RagA_CS"/>
</dbReference>
<dbReference type="InterPro" id="IPR012910">
    <property type="entry name" value="Plug_dom"/>
</dbReference>
<dbReference type="InterPro" id="IPR008969">
    <property type="entry name" value="CarboxyPept-like_regulatory"/>
</dbReference>
<proteinExistence type="inferred from homology"/>
<keyword evidence="13" id="KW-0675">Receptor</keyword>
<evidence type="ECO:0000256" key="4">
    <source>
        <dbReference type="ARBA" id="ARBA00022692"/>
    </source>
</evidence>
<dbReference type="GO" id="GO:0009279">
    <property type="term" value="C:cell outer membrane"/>
    <property type="evidence" value="ECO:0007669"/>
    <property type="project" value="UniProtKB-SubCell"/>
</dbReference>
<dbReference type="Pfam" id="PF00593">
    <property type="entry name" value="TonB_dep_Rec_b-barrel"/>
    <property type="match status" value="1"/>
</dbReference>
<dbReference type="PROSITE" id="PS51257">
    <property type="entry name" value="PROKAR_LIPOPROTEIN"/>
    <property type="match status" value="1"/>
</dbReference>
<dbReference type="InterPro" id="IPR037066">
    <property type="entry name" value="Plug_dom_sf"/>
</dbReference>
<keyword evidence="4 8" id="KW-0812">Transmembrane</keyword>
<feature type="domain" description="TonB-dependent receptor plug" evidence="12">
    <location>
        <begin position="126"/>
        <end position="234"/>
    </location>
</feature>
<keyword evidence="5 9" id="KW-0798">TonB box</keyword>